<keyword evidence="2" id="KW-1003">Cell membrane</keyword>
<protein>
    <submittedName>
        <fullName evidence="10">FtsX-like permease family protein</fullName>
    </submittedName>
</protein>
<feature type="transmembrane region" description="Helical" evidence="7">
    <location>
        <begin position="411"/>
        <end position="429"/>
    </location>
</feature>
<evidence type="ECO:0000256" key="2">
    <source>
        <dbReference type="ARBA" id="ARBA00022475"/>
    </source>
</evidence>
<feature type="transmembrane region" description="Helical" evidence="7">
    <location>
        <begin position="713"/>
        <end position="734"/>
    </location>
</feature>
<evidence type="ECO:0000256" key="7">
    <source>
        <dbReference type="SAM" id="Phobius"/>
    </source>
</evidence>
<dbReference type="OrthoDB" id="3223244at2"/>
<dbReference type="PANTHER" id="PTHR30287">
    <property type="entry name" value="MEMBRANE COMPONENT OF PREDICTED ABC SUPERFAMILY METABOLITE UPTAKE TRANSPORTER"/>
    <property type="match status" value="1"/>
</dbReference>
<feature type="transmembrane region" description="Helical" evidence="7">
    <location>
        <begin position="357"/>
        <end position="378"/>
    </location>
</feature>
<evidence type="ECO:0000313" key="10">
    <source>
        <dbReference type="EMBL" id="RQN02613.1"/>
    </source>
</evidence>
<keyword evidence="3 7" id="KW-0812">Transmembrane</keyword>
<feature type="transmembrane region" description="Helical" evidence="7">
    <location>
        <begin position="491"/>
        <end position="510"/>
    </location>
</feature>
<sequence>MRRSRLGARVFSRGHVGAFLALAFAVFGGGTLVTAGAVLTETGLRAQVPPERLAHAQLLVSAPQRVPVDEDFDVRLLDREPVPADLAERIARVPGVEATAADVTLPVSVSPISDSRVRSALTADAHDWAVAALASPPLHGSAPAADSIVLTRELATDLGESLSTGALETGDRVDLSLGDTRREVRVAGIVDAPGAAVHLSTATVASITRERVDLIAVRLDDGADTDTVAEAVRDAVGPGFVVTTGDARGAVEALGVGNARLELLALATSIAGTLPLLVGCITASALATAIAGQRRELALLRAVGATPRQVRDLVAGQATVAAAVGLAPALLLGYVLAGWCNTKLAAAGVVSVQLPVVVSPLAGAVVALLTLTIVRVSARAVALRASRRPATEAIGEAQVEPRPPTRVRTGLGLALLGLGVIPAFAALVIRGEDAFLSAASGTLAGIVGLALAGPVLVRAVTGRLARGTGEGAPVTRWLAVRQTRAHALRSAGSVTVLALAFSVTAVQVYAQSTLERATAHEQTDGVTAAARIVGAMTPVDLADVAEVDGVEAAVPMVSTSVLRSNRWLGETTTERFSALAVGPDADRVLDLDAVAGDLAALRGESVALDATTARRWGVGVGEQVALRLGNGEQVDPVVVATYQRGLGFGTVVASTDLLTMHGLARSYDTVLVQGDAQAIDGLEAWADDRPGQRVTPLTADAALTTERPWLERWLGVVVLIPMLGYVLVAVAASLRTTTRRRREEFATLRMLGATPRQVLSMVTREAVLLSGLAVAAGIGVAVLPMSILGAGVLGRPWPQGPLWVLPAIATILVVIAVGSMRGTTGRLLRRSVSP</sequence>
<keyword evidence="5 7" id="KW-0472">Membrane</keyword>
<feature type="transmembrane region" description="Helical" evidence="7">
    <location>
        <begin position="802"/>
        <end position="820"/>
    </location>
</feature>
<dbReference type="AlphaFoldDB" id="A0A3N6WMQ3"/>
<keyword evidence="11" id="KW-1185">Reference proteome</keyword>
<dbReference type="PANTHER" id="PTHR30287:SF1">
    <property type="entry name" value="INNER MEMBRANE PROTEIN"/>
    <property type="match status" value="1"/>
</dbReference>
<feature type="domain" description="MacB-like periplasmic core" evidence="9">
    <location>
        <begin position="43"/>
        <end position="234"/>
    </location>
</feature>
<dbReference type="InterPro" id="IPR025857">
    <property type="entry name" value="MacB_PCD"/>
</dbReference>
<evidence type="ECO:0000256" key="4">
    <source>
        <dbReference type="ARBA" id="ARBA00022989"/>
    </source>
</evidence>
<dbReference type="EMBL" id="RQJX01000019">
    <property type="protein sequence ID" value="RQN02613.1"/>
    <property type="molecule type" value="Genomic_DNA"/>
</dbReference>
<feature type="domain" description="ABC3 transporter permease C-terminal" evidence="8">
    <location>
        <begin position="722"/>
        <end position="818"/>
    </location>
</feature>
<dbReference type="Pfam" id="PF02687">
    <property type="entry name" value="FtsX"/>
    <property type="match status" value="2"/>
</dbReference>
<gene>
    <name evidence="10" type="ORF">EHW97_12890</name>
</gene>
<accession>A0A3N6WMQ3</accession>
<name>A0A3N6WMQ3_9ACTN</name>
<evidence type="ECO:0000256" key="5">
    <source>
        <dbReference type="ARBA" id="ARBA00023136"/>
    </source>
</evidence>
<evidence type="ECO:0000256" key="3">
    <source>
        <dbReference type="ARBA" id="ARBA00022692"/>
    </source>
</evidence>
<comment type="subcellular location">
    <subcellularLocation>
        <location evidence="1">Cell membrane</location>
        <topology evidence="1">Multi-pass membrane protein</topology>
    </subcellularLocation>
</comment>
<evidence type="ECO:0000313" key="11">
    <source>
        <dbReference type="Proteomes" id="UP000275225"/>
    </source>
</evidence>
<feature type="transmembrane region" description="Helical" evidence="7">
    <location>
        <begin position="263"/>
        <end position="292"/>
    </location>
</feature>
<dbReference type="InterPro" id="IPR003838">
    <property type="entry name" value="ABC3_permease_C"/>
</dbReference>
<dbReference type="Pfam" id="PF12704">
    <property type="entry name" value="MacB_PCD"/>
    <property type="match status" value="1"/>
</dbReference>
<comment type="caution">
    <text evidence="10">The sequence shown here is derived from an EMBL/GenBank/DDBJ whole genome shotgun (WGS) entry which is preliminary data.</text>
</comment>
<feature type="transmembrane region" description="Helical" evidence="7">
    <location>
        <begin position="313"/>
        <end position="337"/>
    </location>
</feature>
<evidence type="ECO:0000256" key="1">
    <source>
        <dbReference type="ARBA" id="ARBA00004651"/>
    </source>
</evidence>
<dbReference type="Proteomes" id="UP000275225">
    <property type="component" value="Unassembled WGS sequence"/>
</dbReference>
<proteinExistence type="inferred from homology"/>
<feature type="transmembrane region" description="Helical" evidence="7">
    <location>
        <begin position="435"/>
        <end position="457"/>
    </location>
</feature>
<evidence type="ECO:0000259" key="8">
    <source>
        <dbReference type="Pfam" id="PF02687"/>
    </source>
</evidence>
<evidence type="ECO:0000256" key="6">
    <source>
        <dbReference type="ARBA" id="ARBA00038076"/>
    </source>
</evidence>
<feature type="domain" description="ABC3 transporter permease C-terminal" evidence="8">
    <location>
        <begin position="274"/>
        <end position="374"/>
    </location>
</feature>
<keyword evidence="4 7" id="KW-1133">Transmembrane helix</keyword>
<feature type="transmembrane region" description="Helical" evidence="7">
    <location>
        <begin position="766"/>
        <end position="790"/>
    </location>
</feature>
<dbReference type="InterPro" id="IPR038766">
    <property type="entry name" value="Membrane_comp_ABC_pdt"/>
</dbReference>
<comment type="similarity">
    <text evidence="6">Belongs to the ABC-4 integral membrane protein family.</text>
</comment>
<organism evidence="10 11">
    <name type="scientific">Aeromicrobium camelliae</name>
    <dbReference type="NCBI Taxonomy" id="1538144"/>
    <lineage>
        <taxon>Bacteria</taxon>
        <taxon>Bacillati</taxon>
        <taxon>Actinomycetota</taxon>
        <taxon>Actinomycetes</taxon>
        <taxon>Propionibacteriales</taxon>
        <taxon>Nocardioidaceae</taxon>
        <taxon>Aeromicrobium</taxon>
    </lineage>
</organism>
<dbReference type="GO" id="GO:0005886">
    <property type="term" value="C:plasma membrane"/>
    <property type="evidence" value="ECO:0007669"/>
    <property type="project" value="UniProtKB-SubCell"/>
</dbReference>
<reference evidence="10 11" key="1">
    <citation type="submission" date="2018-11" db="EMBL/GenBank/DDBJ databases">
        <authorList>
            <person name="Li F."/>
        </authorList>
    </citation>
    <scope>NUCLEOTIDE SEQUENCE [LARGE SCALE GENOMIC DNA]</scope>
    <source>
        <strain evidence="10 11">YS17T</strain>
    </source>
</reference>
<evidence type="ECO:0000259" key="9">
    <source>
        <dbReference type="Pfam" id="PF12704"/>
    </source>
</evidence>